<dbReference type="Proteomes" id="UP000050795">
    <property type="component" value="Unassembled WGS sequence"/>
</dbReference>
<reference evidence="3" key="2">
    <citation type="submission" date="2023-11" db="UniProtKB">
        <authorList>
            <consortium name="WormBaseParasite"/>
        </authorList>
    </citation>
    <scope>IDENTIFICATION</scope>
</reference>
<protein>
    <submittedName>
        <fullName evidence="3">Uncharacterized protein</fullName>
    </submittedName>
</protein>
<reference evidence="2" key="1">
    <citation type="submission" date="2022-06" db="EMBL/GenBank/DDBJ databases">
        <authorList>
            <person name="Berger JAMES D."/>
            <person name="Berger JAMES D."/>
        </authorList>
    </citation>
    <scope>NUCLEOTIDE SEQUENCE [LARGE SCALE GENOMIC DNA]</scope>
</reference>
<organism evidence="2 3">
    <name type="scientific">Trichobilharzia regenti</name>
    <name type="common">Nasal bird schistosome</name>
    <dbReference type="NCBI Taxonomy" id="157069"/>
    <lineage>
        <taxon>Eukaryota</taxon>
        <taxon>Metazoa</taxon>
        <taxon>Spiralia</taxon>
        <taxon>Lophotrochozoa</taxon>
        <taxon>Platyhelminthes</taxon>
        <taxon>Trematoda</taxon>
        <taxon>Digenea</taxon>
        <taxon>Strigeidida</taxon>
        <taxon>Schistosomatoidea</taxon>
        <taxon>Schistosomatidae</taxon>
        <taxon>Trichobilharzia</taxon>
    </lineage>
</organism>
<evidence type="ECO:0000313" key="3">
    <source>
        <dbReference type="WBParaSite" id="TREG1_93820.1"/>
    </source>
</evidence>
<name>A0AA85KK63_TRIRE</name>
<evidence type="ECO:0000313" key="2">
    <source>
        <dbReference type="Proteomes" id="UP000050795"/>
    </source>
</evidence>
<evidence type="ECO:0000256" key="1">
    <source>
        <dbReference type="SAM" id="MobiDB-lite"/>
    </source>
</evidence>
<dbReference type="WBParaSite" id="TREG1_93820.1">
    <property type="protein sequence ID" value="TREG1_93820.1"/>
    <property type="gene ID" value="TREG1_93820"/>
</dbReference>
<keyword evidence="2" id="KW-1185">Reference proteome</keyword>
<accession>A0AA85KK63</accession>
<sequence>MKISSRMEDEGIEPKFDDILKLVKDSVNQSMSKFASILNLTHRIEQSEGKTYSLMTKGPQRGGYREGSMMS</sequence>
<proteinExistence type="predicted"/>
<feature type="region of interest" description="Disordered" evidence="1">
    <location>
        <begin position="51"/>
        <end position="71"/>
    </location>
</feature>
<dbReference type="AlphaFoldDB" id="A0AA85KK63"/>